<dbReference type="Gene3D" id="1.20.1250.20">
    <property type="entry name" value="MFS general substrate transporter like domains"/>
    <property type="match status" value="1"/>
</dbReference>
<evidence type="ECO:0000256" key="1">
    <source>
        <dbReference type="ARBA" id="ARBA00004141"/>
    </source>
</evidence>
<keyword evidence="8" id="KW-1185">Reference proteome</keyword>
<comment type="caution">
    <text evidence="7">The sequence shown here is derived from an EMBL/GenBank/DDBJ whole genome shotgun (WGS) entry which is preliminary data.</text>
</comment>
<dbReference type="PANTHER" id="PTHR23508">
    <property type="entry name" value="CARBOXYLIC ACID TRANSPORTER PROTEIN HOMOLOG"/>
    <property type="match status" value="1"/>
</dbReference>
<name>A0ABU8W147_9BURK</name>
<feature type="transmembrane region" description="Helical" evidence="5">
    <location>
        <begin position="297"/>
        <end position="317"/>
    </location>
</feature>
<evidence type="ECO:0000256" key="4">
    <source>
        <dbReference type="ARBA" id="ARBA00023136"/>
    </source>
</evidence>
<feature type="transmembrane region" description="Helical" evidence="5">
    <location>
        <begin position="255"/>
        <end position="277"/>
    </location>
</feature>
<proteinExistence type="predicted"/>
<feature type="transmembrane region" description="Helical" evidence="5">
    <location>
        <begin position="26"/>
        <end position="48"/>
    </location>
</feature>
<dbReference type="Proteomes" id="UP001363010">
    <property type="component" value="Unassembled WGS sequence"/>
</dbReference>
<keyword evidence="3 5" id="KW-1133">Transmembrane helix</keyword>
<dbReference type="RefSeq" id="WP_340364755.1">
    <property type="nucleotide sequence ID" value="NZ_JBBKZV010000009.1"/>
</dbReference>
<evidence type="ECO:0000259" key="6">
    <source>
        <dbReference type="PROSITE" id="PS50850"/>
    </source>
</evidence>
<dbReference type="PROSITE" id="PS50850">
    <property type="entry name" value="MFS"/>
    <property type="match status" value="1"/>
</dbReference>
<gene>
    <name evidence="7" type="ORF">WKW80_17070</name>
</gene>
<dbReference type="PROSITE" id="PS00217">
    <property type="entry name" value="SUGAR_TRANSPORT_2"/>
    <property type="match status" value="1"/>
</dbReference>
<dbReference type="InterPro" id="IPR036259">
    <property type="entry name" value="MFS_trans_sf"/>
</dbReference>
<evidence type="ECO:0000313" key="8">
    <source>
        <dbReference type="Proteomes" id="UP001363010"/>
    </source>
</evidence>
<feature type="domain" description="Major facilitator superfamily (MFS) profile" evidence="6">
    <location>
        <begin position="26"/>
        <end position="439"/>
    </location>
</feature>
<dbReference type="EMBL" id="JBBKZV010000009">
    <property type="protein sequence ID" value="MEJ8823727.1"/>
    <property type="molecule type" value="Genomic_DNA"/>
</dbReference>
<feature type="transmembrane region" description="Helical" evidence="5">
    <location>
        <begin position="91"/>
        <end position="112"/>
    </location>
</feature>
<evidence type="ECO:0000256" key="3">
    <source>
        <dbReference type="ARBA" id="ARBA00022989"/>
    </source>
</evidence>
<organism evidence="7 8">
    <name type="scientific">Variovorax humicola</name>
    <dbReference type="NCBI Taxonomy" id="1769758"/>
    <lineage>
        <taxon>Bacteria</taxon>
        <taxon>Pseudomonadati</taxon>
        <taxon>Pseudomonadota</taxon>
        <taxon>Betaproteobacteria</taxon>
        <taxon>Burkholderiales</taxon>
        <taxon>Comamonadaceae</taxon>
        <taxon>Variovorax</taxon>
    </lineage>
</organism>
<evidence type="ECO:0000256" key="2">
    <source>
        <dbReference type="ARBA" id="ARBA00022692"/>
    </source>
</evidence>
<dbReference type="PANTHER" id="PTHR23508:SF10">
    <property type="entry name" value="CARBOXYLIC ACID TRANSPORTER PROTEIN HOMOLOG"/>
    <property type="match status" value="1"/>
</dbReference>
<feature type="transmembrane region" description="Helical" evidence="5">
    <location>
        <begin position="324"/>
        <end position="343"/>
    </location>
</feature>
<evidence type="ECO:0000313" key="7">
    <source>
        <dbReference type="EMBL" id="MEJ8823727.1"/>
    </source>
</evidence>
<sequence length="451" mass="47299">MNQIPRTIDVARFIDDRPMGRLQWRILVMCFLIVLLDGWDTAAIGFVAPSIMGEWGLAKAMFGPILSAAMFGLAAGALIGGPASDRLGRKVVLVISVVAFGAFSLLSGFAHSAVELTVLRFLTGLGLGAAMPNTTTLVSEYVPARAKAFLLTLMFTGFTLGSGLGGFAAAWLIPHFGWRSVLVVGGALPLMLVPVLMAALPESVRFLALRGGQGERIALTLSRIGGEPISAQSTFVLAEASVTGRDSMRSLFSSGFAAITSRLWATYFMGLLIIYLLSGWLPTLMRDAGFSIERAAFITGIFQIGGSIGSISIGWVMDRLDRRYVVGLSYAIGSVCVLLLGRIEMTPGMFSAVLLLCGVFLSGAQTGMNALAPMSYPTAMRATGASWMLGIGRCGGISGSLIGGPLLAMGLSTGNLFSLLAIPAALAAAAMLGGRSRRNPVDDPVRAVPLH</sequence>
<dbReference type="InterPro" id="IPR020846">
    <property type="entry name" value="MFS_dom"/>
</dbReference>
<reference evidence="7 8" key="1">
    <citation type="submission" date="2024-03" db="EMBL/GenBank/DDBJ databases">
        <title>Novel species of the genus Variovorax.</title>
        <authorList>
            <person name="Liu Q."/>
            <person name="Xin Y.-H."/>
        </authorList>
    </citation>
    <scope>NUCLEOTIDE SEQUENCE [LARGE SCALE GENOMIC DNA]</scope>
    <source>
        <strain evidence="7 8">KACC 18501</strain>
    </source>
</reference>
<dbReference type="PROSITE" id="PS00216">
    <property type="entry name" value="SUGAR_TRANSPORT_1"/>
    <property type="match status" value="1"/>
</dbReference>
<dbReference type="CDD" id="cd17365">
    <property type="entry name" value="MFS_PcaK_like"/>
    <property type="match status" value="1"/>
</dbReference>
<feature type="transmembrane region" description="Helical" evidence="5">
    <location>
        <begin position="384"/>
        <end position="408"/>
    </location>
</feature>
<feature type="transmembrane region" description="Helical" evidence="5">
    <location>
        <begin position="179"/>
        <end position="200"/>
    </location>
</feature>
<feature type="transmembrane region" description="Helical" evidence="5">
    <location>
        <begin position="118"/>
        <end position="138"/>
    </location>
</feature>
<dbReference type="SUPFAM" id="SSF103473">
    <property type="entry name" value="MFS general substrate transporter"/>
    <property type="match status" value="1"/>
</dbReference>
<accession>A0ABU8W147</accession>
<feature type="transmembrane region" description="Helical" evidence="5">
    <location>
        <begin position="414"/>
        <end position="432"/>
    </location>
</feature>
<dbReference type="Pfam" id="PF07690">
    <property type="entry name" value="MFS_1"/>
    <property type="match status" value="1"/>
</dbReference>
<comment type="subcellular location">
    <subcellularLocation>
        <location evidence="1">Membrane</location>
        <topology evidence="1">Multi-pass membrane protein</topology>
    </subcellularLocation>
</comment>
<keyword evidence="2 5" id="KW-0812">Transmembrane</keyword>
<keyword evidence="4 5" id="KW-0472">Membrane</keyword>
<evidence type="ECO:0000256" key="5">
    <source>
        <dbReference type="SAM" id="Phobius"/>
    </source>
</evidence>
<dbReference type="InterPro" id="IPR011701">
    <property type="entry name" value="MFS"/>
</dbReference>
<feature type="transmembrane region" description="Helical" evidence="5">
    <location>
        <begin position="349"/>
        <end position="372"/>
    </location>
</feature>
<feature type="transmembrane region" description="Helical" evidence="5">
    <location>
        <begin position="60"/>
        <end position="79"/>
    </location>
</feature>
<dbReference type="InterPro" id="IPR005829">
    <property type="entry name" value="Sugar_transporter_CS"/>
</dbReference>
<protein>
    <submittedName>
        <fullName evidence="7">MFS transporter</fullName>
    </submittedName>
</protein>
<feature type="transmembrane region" description="Helical" evidence="5">
    <location>
        <begin position="150"/>
        <end position="173"/>
    </location>
</feature>